<evidence type="ECO:0000256" key="2">
    <source>
        <dbReference type="PROSITE-ProRule" id="PRU00335"/>
    </source>
</evidence>
<dbReference type="InterPro" id="IPR041490">
    <property type="entry name" value="KstR2_TetR_C"/>
</dbReference>
<evidence type="ECO:0000313" key="5">
    <source>
        <dbReference type="Proteomes" id="UP000586827"/>
    </source>
</evidence>
<dbReference type="PRINTS" id="PR00455">
    <property type="entry name" value="HTHTETR"/>
</dbReference>
<dbReference type="GO" id="GO:0000976">
    <property type="term" value="F:transcription cis-regulatory region binding"/>
    <property type="evidence" value="ECO:0007669"/>
    <property type="project" value="TreeGrafter"/>
</dbReference>
<evidence type="ECO:0000256" key="1">
    <source>
        <dbReference type="ARBA" id="ARBA00023125"/>
    </source>
</evidence>
<dbReference type="PANTHER" id="PTHR30055">
    <property type="entry name" value="HTH-TYPE TRANSCRIPTIONAL REGULATOR RUTR"/>
    <property type="match status" value="1"/>
</dbReference>
<dbReference type="GO" id="GO:0003700">
    <property type="term" value="F:DNA-binding transcription factor activity"/>
    <property type="evidence" value="ECO:0007669"/>
    <property type="project" value="TreeGrafter"/>
</dbReference>
<feature type="domain" description="HTH tetR-type" evidence="3">
    <location>
        <begin position="10"/>
        <end position="70"/>
    </location>
</feature>
<keyword evidence="5" id="KW-1185">Reference proteome</keyword>
<dbReference type="InterPro" id="IPR001647">
    <property type="entry name" value="HTH_TetR"/>
</dbReference>
<feature type="DNA-binding region" description="H-T-H motif" evidence="2">
    <location>
        <begin position="33"/>
        <end position="52"/>
    </location>
</feature>
<comment type="caution">
    <text evidence="4">The sequence shown here is derived from an EMBL/GenBank/DDBJ whole genome shotgun (WGS) entry which is preliminary data.</text>
</comment>
<keyword evidence="1 2" id="KW-0238">DNA-binding</keyword>
<dbReference type="SUPFAM" id="SSF48498">
    <property type="entry name" value="Tetracyclin repressor-like, C-terminal domain"/>
    <property type="match status" value="1"/>
</dbReference>
<dbReference type="SUPFAM" id="SSF46689">
    <property type="entry name" value="Homeodomain-like"/>
    <property type="match status" value="1"/>
</dbReference>
<dbReference type="EMBL" id="JABELX010000004">
    <property type="protein sequence ID" value="NNH70441.1"/>
    <property type="molecule type" value="Genomic_DNA"/>
</dbReference>
<evidence type="ECO:0000313" key="4">
    <source>
        <dbReference type="EMBL" id="NNH70441.1"/>
    </source>
</evidence>
<dbReference type="Pfam" id="PF00440">
    <property type="entry name" value="TetR_N"/>
    <property type="match status" value="1"/>
</dbReference>
<dbReference type="Proteomes" id="UP000586827">
    <property type="component" value="Unassembled WGS sequence"/>
</dbReference>
<reference evidence="4 5" key="1">
    <citation type="submission" date="2020-05" db="EMBL/GenBank/DDBJ databases">
        <title>MicrobeNet Type strains.</title>
        <authorList>
            <person name="Nicholson A.C."/>
        </authorList>
    </citation>
    <scope>NUCLEOTIDE SEQUENCE [LARGE SCALE GENOMIC DNA]</scope>
    <source>
        <strain evidence="4 5">JCM 3224</strain>
    </source>
</reference>
<dbReference type="Gene3D" id="1.10.10.60">
    <property type="entry name" value="Homeodomain-like"/>
    <property type="match status" value="1"/>
</dbReference>
<protein>
    <submittedName>
        <fullName evidence="4">TetR/AcrR family transcriptional regulator</fullName>
    </submittedName>
</protein>
<sequence length="200" mass="21882">MARPAKNPGNGSRDRILAAAAAVLSEKGYSATRLTDIAEVAQLRAPAVYYYFDSREALVAEVMIVGQQWVRRHVTEALDALPPGIPALDRLCVAVDAHLRVELELSDFATAVTRNAGQLPAELRAQVGRESAEYHAIWRGLIADGQSDGSIRTDIDPRSARMLIIGALNWAPEWWRATRQSIDVLIGTAQSFIRAGLTEH</sequence>
<dbReference type="PROSITE" id="PS50977">
    <property type="entry name" value="HTH_TETR_2"/>
    <property type="match status" value="1"/>
</dbReference>
<dbReference type="Gene3D" id="1.10.357.10">
    <property type="entry name" value="Tetracycline Repressor, domain 2"/>
    <property type="match status" value="1"/>
</dbReference>
<accession>A0A849CBU9</accession>
<dbReference type="Pfam" id="PF17932">
    <property type="entry name" value="TetR_C_24"/>
    <property type="match status" value="1"/>
</dbReference>
<dbReference type="PANTHER" id="PTHR30055:SF226">
    <property type="entry name" value="HTH-TYPE TRANSCRIPTIONAL REGULATOR PKSA"/>
    <property type="match status" value="1"/>
</dbReference>
<name>A0A849CBU9_9NOCA</name>
<dbReference type="InterPro" id="IPR050109">
    <property type="entry name" value="HTH-type_TetR-like_transc_reg"/>
</dbReference>
<evidence type="ECO:0000259" key="3">
    <source>
        <dbReference type="PROSITE" id="PS50977"/>
    </source>
</evidence>
<organism evidence="4 5">
    <name type="scientific">Nocardia uniformis</name>
    <dbReference type="NCBI Taxonomy" id="53432"/>
    <lineage>
        <taxon>Bacteria</taxon>
        <taxon>Bacillati</taxon>
        <taxon>Actinomycetota</taxon>
        <taxon>Actinomycetes</taxon>
        <taxon>Mycobacteriales</taxon>
        <taxon>Nocardiaceae</taxon>
        <taxon>Nocardia</taxon>
    </lineage>
</organism>
<dbReference type="InterPro" id="IPR009057">
    <property type="entry name" value="Homeodomain-like_sf"/>
</dbReference>
<dbReference type="AlphaFoldDB" id="A0A849CBU9"/>
<dbReference type="InterPro" id="IPR036271">
    <property type="entry name" value="Tet_transcr_reg_TetR-rel_C_sf"/>
</dbReference>
<proteinExistence type="predicted"/>
<gene>
    <name evidence="4" type="ORF">HLB23_11305</name>
</gene>
<dbReference type="RefSeq" id="WP_067526716.1">
    <property type="nucleotide sequence ID" value="NZ_JABELX010000004.1"/>
</dbReference>